<evidence type="ECO:0000313" key="3">
    <source>
        <dbReference type="Proteomes" id="UP000282515"/>
    </source>
</evidence>
<accession>A0A3L8PKV8</accession>
<reference evidence="2 3" key="1">
    <citation type="submission" date="2018-10" db="EMBL/GenBank/DDBJ databases">
        <title>Aeromicrobium sp. 9W16Y-2 whole genome shotgun sequence.</title>
        <authorList>
            <person name="Li F."/>
        </authorList>
    </citation>
    <scope>NUCLEOTIDE SEQUENCE [LARGE SCALE GENOMIC DNA]</scope>
    <source>
        <strain evidence="2 3">9W16Y-2</strain>
    </source>
</reference>
<dbReference type="Proteomes" id="UP000282515">
    <property type="component" value="Unassembled WGS sequence"/>
</dbReference>
<gene>
    <name evidence="2" type="ORF">D9V41_09045</name>
</gene>
<dbReference type="EMBL" id="RDBF01000005">
    <property type="protein sequence ID" value="RLV56025.1"/>
    <property type="molecule type" value="Genomic_DNA"/>
</dbReference>
<dbReference type="OrthoDB" id="4195350at2"/>
<evidence type="ECO:0000313" key="2">
    <source>
        <dbReference type="EMBL" id="RLV56025.1"/>
    </source>
</evidence>
<dbReference type="AlphaFoldDB" id="A0A3L8PKV8"/>
<proteinExistence type="predicted"/>
<sequence>MAPEPAEIRPWQQAQSIAELARLTAAWMRGELGRHPIDRTRALDPESGAITEYLLQINELGLMTTASQPGLRVDDTALVQRSFVEGYGDERLISMLDAAFTLSGFVVISFPPGRNVTCDVSVTARNGYVTSWLGRHYPQDDIANWSSSVSPEVGAIIAESWGVQIFDPVWGRNDRLWEAVTTVLRHIADAA</sequence>
<name>A0A3L8PKV8_9ACTN</name>
<evidence type="ECO:0000259" key="1">
    <source>
        <dbReference type="Pfam" id="PF21897"/>
    </source>
</evidence>
<organism evidence="2 3">
    <name type="scientific">Aeromicrobium phragmitis</name>
    <dbReference type="NCBI Taxonomy" id="2478914"/>
    <lineage>
        <taxon>Bacteria</taxon>
        <taxon>Bacillati</taxon>
        <taxon>Actinomycetota</taxon>
        <taxon>Actinomycetes</taxon>
        <taxon>Propionibacteriales</taxon>
        <taxon>Nocardioidaceae</taxon>
        <taxon>Aeromicrobium</taxon>
    </lineage>
</organism>
<feature type="domain" description="DUF6919" evidence="1">
    <location>
        <begin position="9"/>
        <end position="186"/>
    </location>
</feature>
<protein>
    <recommendedName>
        <fullName evidence="1">DUF6919 domain-containing protein</fullName>
    </recommendedName>
</protein>
<keyword evidence="3" id="KW-1185">Reference proteome</keyword>
<dbReference type="InterPro" id="IPR054212">
    <property type="entry name" value="DUF6919"/>
</dbReference>
<dbReference type="RefSeq" id="WP_121794221.1">
    <property type="nucleotide sequence ID" value="NZ_RDBF01000005.1"/>
</dbReference>
<comment type="caution">
    <text evidence="2">The sequence shown here is derived from an EMBL/GenBank/DDBJ whole genome shotgun (WGS) entry which is preliminary data.</text>
</comment>
<dbReference type="Pfam" id="PF21897">
    <property type="entry name" value="DUF6919"/>
    <property type="match status" value="1"/>
</dbReference>